<gene>
    <name evidence="1" type="ORF">LENED_008558</name>
</gene>
<reference evidence="1 2" key="2">
    <citation type="submission" date="2017-02" db="EMBL/GenBank/DDBJ databases">
        <title>A genome survey and senescence transcriptome analysis in Lentinula edodes.</title>
        <authorList>
            <person name="Sakamoto Y."/>
            <person name="Nakade K."/>
            <person name="Sato S."/>
            <person name="Yoshida Y."/>
            <person name="Miyazaki K."/>
            <person name="Natsume S."/>
            <person name="Konno N."/>
        </authorList>
    </citation>
    <scope>NUCLEOTIDE SEQUENCE [LARGE SCALE GENOMIC DNA]</scope>
    <source>
        <strain evidence="1 2">NBRC 111202</strain>
    </source>
</reference>
<keyword evidence="2" id="KW-1185">Reference proteome</keyword>
<evidence type="ECO:0000313" key="2">
    <source>
        <dbReference type="Proteomes" id="UP000188533"/>
    </source>
</evidence>
<comment type="caution">
    <text evidence="1">The sequence shown here is derived from an EMBL/GenBank/DDBJ whole genome shotgun (WGS) entry which is preliminary data.</text>
</comment>
<sequence length="149" mass="16649">MISAYHTLTKLPRHAVISAQYGGQFQYLTVQGLFMTCTTSFITLVIELFFSNDSDLGNHAHKLLDVVPNLLNPPYLLNHFPEPLRTLPTPQTSSRLGQPPLILVPLNATEPTTGWNPAHAPIIPVLMYLETPLSARFVLCLFVNFPIRI</sequence>
<dbReference type="EMBL" id="BDGU01000331">
    <property type="protein sequence ID" value="GAW06621.1"/>
    <property type="molecule type" value="Genomic_DNA"/>
</dbReference>
<evidence type="ECO:0000313" key="1">
    <source>
        <dbReference type="EMBL" id="GAW06621.1"/>
    </source>
</evidence>
<proteinExistence type="predicted"/>
<organism evidence="1 2">
    <name type="scientific">Lentinula edodes</name>
    <name type="common">Shiitake mushroom</name>
    <name type="synonym">Lentinus edodes</name>
    <dbReference type="NCBI Taxonomy" id="5353"/>
    <lineage>
        <taxon>Eukaryota</taxon>
        <taxon>Fungi</taxon>
        <taxon>Dikarya</taxon>
        <taxon>Basidiomycota</taxon>
        <taxon>Agaricomycotina</taxon>
        <taxon>Agaricomycetes</taxon>
        <taxon>Agaricomycetidae</taxon>
        <taxon>Agaricales</taxon>
        <taxon>Marasmiineae</taxon>
        <taxon>Omphalotaceae</taxon>
        <taxon>Lentinula</taxon>
    </lineage>
</organism>
<name>A0A1Q3EHF6_LENED</name>
<dbReference type="Proteomes" id="UP000188533">
    <property type="component" value="Unassembled WGS sequence"/>
</dbReference>
<reference evidence="1 2" key="1">
    <citation type="submission" date="2016-08" db="EMBL/GenBank/DDBJ databases">
        <authorList>
            <consortium name="Lentinula edodes genome sequencing consortium"/>
            <person name="Sakamoto Y."/>
            <person name="Nakade K."/>
            <person name="Sato S."/>
            <person name="Yoshida Y."/>
            <person name="Miyazaki K."/>
            <person name="Natsume S."/>
            <person name="Konno N."/>
        </authorList>
    </citation>
    <scope>NUCLEOTIDE SEQUENCE [LARGE SCALE GENOMIC DNA]</scope>
    <source>
        <strain evidence="1 2">NBRC 111202</strain>
    </source>
</reference>
<accession>A0A1Q3EHF6</accession>
<dbReference type="AlphaFoldDB" id="A0A1Q3EHF6"/>
<protein>
    <submittedName>
        <fullName evidence="1">Uncharacterized protein</fullName>
    </submittedName>
</protein>